<dbReference type="PROSITE" id="PS51257">
    <property type="entry name" value="PROKAR_LIPOPROTEIN"/>
    <property type="match status" value="1"/>
</dbReference>
<dbReference type="Proteomes" id="UP000681317">
    <property type="component" value="Chromosome"/>
</dbReference>
<evidence type="ECO:0000313" key="3">
    <source>
        <dbReference type="Proteomes" id="UP000681317"/>
    </source>
</evidence>
<dbReference type="PIRSF" id="PIRSF028431">
    <property type="entry name" value="UCP028431"/>
    <property type="match status" value="1"/>
</dbReference>
<proteinExistence type="predicted"/>
<accession>A0ABM7Q9A7</accession>
<dbReference type="Pfam" id="PF10091">
    <property type="entry name" value="Glycoamylase"/>
    <property type="match status" value="1"/>
</dbReference>
<dbReference type="InterPro" id="IPR019282">
    <property type="entry name" value="Glycoamylase-like_cons_dom"/>
</dbReference>
<dbReference type="RefSeq" id="WP_407075149.1">
    <property type="nucleotide sequence ID" value="NZ_AP024545.1"/>
</dbReference>
<feature type="domain" description="Glycoamylase-like" evidence="1">
    <location>
        <begin position="225"/>
        <end position="472"/>
    </location>
</feature>
<sequence length="492" mass="54602">MAMHPPRIALGTFLAVAMLAGCKAPPAEQKPPAQPPAAPATVATAHDINTVPPLVDDLQHRTFNYFWERTNAKNGLVPDRWPTPSFSSIAAVGFGLTAYGVGVERGWITRDQAVDRTLATLRFFDTAPQGPDARGMTGYKGFYYHFIDMEHGARFETTELSTVDTTLLMGGVLFAQTYYDGKDPRETEIRALADKLYRKVEWPWAQARKPRISMGWTPEKGFIAYDWNGYNEAILVYLLALGSPTHPVGKDAYDAWTSTYDKTWGTVQGQEHLSFPPLFGHQYSHVWVDFRGIQDAYMARRGIDYFENSRRAALSQQAYAVANPAGWDGYGKDVWGLTASDGPIDATISFKGKPRLFQTYTARGTGTEYTIDDGTIAPTAAAASMPFVPEQSIAAIQAMHDRYGKAIYAQYGFLDSFNPSFTFTDAKLHHGQLVPGTGWVDGDYLGIDQGPIVLMIENHRSDFVWSVMRRNPYIRKGLERAGFTGGWLDGAQ</sequence>
<dbReference type="Gene3D" id="1.50.10.140">
    <property type="match status" value="1"/>
</dbReference>
<reference evidence="2 3" key="1">
    <citation type="submission" date="2021-03" db="EMBL/GenBank/DDBJ databases">
        <title>Complete Genome Sequences of Two Lysobacter Strains Isolated from Sea Water (Lysobacter caseinilyticus) and Soil (Lysobacter helvus) in South Korea.</title>
        <authorList>
            <person name="Watanabe Y."/>
            <person name="Arakawa K."/>
        </authorList>
    </citation>
    <scope>NUCLEOTIDE SEQUENCE [LARGE SCALE GENOMIC DNA]</scope>
    <source>
        <strain evidence="2 3">KVB24</strain>
    </source>
</reference>
<keyword evidence="3" id="KW-1185">Reference proteome</keyword>
<name>A0ABM7Q9A7_9GAMM</name>
<organism evidence="2 3">
    <name type="scientific">Noviluteimonas caseinilytica</name>
    <dbReference type="NCBI Taxonomy" id="2675101"/>
    <lineage>
        <taxon>Bacteria</taxon>
        <taxon>Pseudomonadati</taxon>
        <taxon>Pseudomonadota</taxon>
        <taxon>Gammaproteobacteria</taxon>
        <taxon>Lysobacterales</taxon>
        <taxon>Lysobacteraceae</taxon>
        <taxon>Noviluteimonas</taxon>
    </lineage>
</organism>
<gene>
    <name evidence="2" type="ORF">LYSCAS_30610</name>
</gene>
<evidence type="ECO:0000313" key="2">
    <source>
        <dbReference type="EMBL" id="BCT94037.1"/>
    </source>
</evidence>
<dbReference type="EMBL" id="AP024545">
    <property type="protein sequence ID" value="BCT94037.1"/>
    <property type="molecule type" value="Genomic_DNA"/>
</dbReference>
<dbReference type="InterPro" id="IPR016883">
    <property type="entry name" value="UCP028431"/>
</dbReference>
<protein>
    <recommendedName>
        <fullName evidence="1">Glycoamylase-like domain-containing protein</fullName>
    </recommendedName>
</protein>
<evidence type="ECO:0000259" key="1">
    <source>
        <dbReference type="Pfam" id="PF10091"/>
    </source>
</evidence>